<accession>A0A1S6IUV1</accession>
<feature type="binding site" evidence="7">
    <location>
        <position position="95"/>
    </location>
    <ligand>
        <name>[2Fe-2S] cluster</name>
        <dbReference type="ChEBI" id="CHEBI:190135"/>
    </ligand>
</feature>
<dbReference type="STRING" id="1833852.B0537_05320"/>
<dbReference type="PIRSF" id="PIRSF000216">
    <property type="entry name" value="NADH_DH_24kDa"/>
    <property type="match status" value="1"/>
</dbReference>
<dbReference type="FunFam" id="1.10.10.1590:FF:000001">
    <property type="entry name" value="NADH-quinone oxidoreductase subunit E"/>
    <property type="match status" value="1"/>
</dbReference>
<dbReference type="InterPro" id="IPR042128">
    <property type="entry name" value="NuoE_dom"/>
</dbReference>
<dbReference type="CDD" id="cd03064">
    <property type="entry name" value="TRX_Fd_NuoE"/>
    <property type="match status" value="1"/>
</dbReference>
<dbReference type="InterPro" id="IPR041921">
    <property type="entry name" value="NuoE_N"/>
</dbReference>
<dbReference type="AlphaFoldDB" id="A0A1S6IUV1"/>
<evidence type="ECO:0000256" key="6">
    <source>
        <dbReference type="ARBA" id="ARBA00034078"/>
    </source>
</evidence>
<dbReference type="GO" id="GO:0016491">
    <property type="term" value="F:oxidoreductase activity"/>
    <property type="evidence" value="ECO:0007669"/>
    <property type="project" value="InterPro"/>
</dbReference>
<evidence type="ECO:0000313" key="9">
    <source>
        <dbReference type="Proteomes" id="UP000189464"/>
    </source>
</evidence>
<proteinExistence type="inferred from homology"/>
<dbReference type="FunFam" id="3.40.30.10:FF:000015">
    <property type="entry name" value="NADH-quinone oxidoreductase subunit E"/>
    <property type="match status" value="1"/>
</dbReference>
<dbReference type="Gene3D" id="1.10.10.1590">
    <property type="entry name" value="NADH-quinone oxidoreductase subunit E"/>
    <property type="match status" value="1"/>
</dbReference>
<keyword evidence="5 7" id="KW-0411">Iron-sulfur</keyword>
<sequence length="164" mass="18014">MEVSSLDKDLLQEKDRQLKLEELLTKYQNTPGALIPVLQQAQEIYGYLSPELIRTISSRLRIPASRTYGVATFYSQFHLQPRGRHIIKVCQGTACHVRGGSKVMEALKSYLGVGAGETTADLKFTLETVACLGACGLAPVMMINDQTEGQLTPAKALQKIKSCD</sequence>
<dbReference type="Pfam" id="PF01257">
    <property type="entry name" value="2Fe-2S_thioredx"/>
    <property type="match status" value="1"/>
</dbReference>
<dbReference type="InterPro" id="IPR036249">
    <property type="entry name" value="Thioredoxin-like_sf"/>
</dbReference>
<keyword evidence="4 7" id="KW-0408">Iron</keyword>
<name>A0A1S6IUV1_9FIRM</name>
<evidence type="ECO:0000256" key="5">
    <source>
        <dbReference type="ARBA" id="ARBA00023014"/>
    </source>
</evidence>
<dbReference type="SUPFAM" id="SSF52833">
    <property type="entry name" value="Thioredoxin-like"/>
    <property type="match status" value="1"/>
</dbReference>
<evidence type="ECO:0000256" key="1">
    <source>
        <dbReference type="ARBA" id="ARBA00010643"/>
    </source>
</evidence>
<evidence type="ECO:0000256" key="3">
    <source>
        <dbReference type="ARBA" id="ARBA00022723"/>
    </source>
</evidence>
<protein>
    <submittedName>
        <fullName evidence="8">NADH-quinone oxidoreductase subunit E</fullName>
    </submittedName>
</protein>
<comment type="cofactor">
    <cofactor evidence="7">
        <name>[2Fe-2S] cluster</name>
        <dbReference type="ChEBI" id="CHEBI:190135"/>
    </cofactor>
    <text evidence="7">Binds 1 [2Fe-2S] cluster.</text>
</comment>
<keyword evidence="9" id="KW-1185">Reference proteome</keyword>
<dbReference type="GO" id="GO:0051537">
    <property type="term" value="F:2 iron, 2 sulfur cluster binding"/>
    <property type="evidence" value="ECO:0007669"/>
    <property type="project" value="UniProtKB-KW"/>
</dbReference>
<reference evidence="8 9" key="1">
    <citation type="journal article" date="2016" name="Int. J. Syst. Evol. Microbiol.">
        <title>Desulfotomaculum ferrireducens sp. nov., a moderately thermophilic sulfate-reducing and dissimilatory Fe(III)-reducing bacterium isolated from compost.</title>
        <authorList>
            <person name="Yang G."/>
            <person name="Guo J."/>
            <person name="Zhuang L."/>
            <person name="Yuan Y."/>
            <person name="Zhou S."/>
        </authorList>
    </citation>
    <scope>NUCLEOTIDE SEQUENCE [LARGE SCALE GENOMIC DNA]</scope>
    <source>
        <strain evidence="8 9">GSS09</strain>
    </source>
</reference>
<dbReference type="KEGG" id="dfg:B0537_05320"/>
<gene>
    <name evidence="8" type="ORF">B0537_05320</name>
</gene>
<dbReference type="PANTHER" id="PTHR43342:SF1">
    <property type="entry name" value="BIFURCATING [FEFE] HYDROGENASE GAMMA SUBUNIT"/>
    <property type="match status" value="1"/>
</dbReference>
<evidence type="ECO:0000256" key="4">
    <source>
        <dbReference type="ARBA" id="ARBA00023004"/>
    </source>
</evidence>
<keyword evidence="3 7" id="KW-0479">Metal-binding</keyword>
<feature type="binding site" evidence="7">
    <location>
        <position position="135"/>
    </location>
    <ligand>
        <name>[2Fe-2S] cluster</name>
        <dbReference type="ChEBI" id="CHEBI:190135"/>
    </ligand>
</feature>
<dbReference type="PANTHER" id="PTHR43342">
    <property type="entry name" value="NADH-QUINONE OXIDOREDUCTASE, E SUBUNIT"/>
    <property type="match status" value="1"/>
</dbReference>
<dbReference type="Gene3D" id="3.40.30.10">
    <property type="entry name" value="Glutaredoxin"/>
    <property type="match status" value="1"/>
</dbReference>
<evidence type="ECO:0000256" key="7">
    <source>
        <dbReference type="PIRSR" id="PIRSR000216-1"/>
    </source>
</evidence>
<comment type="similarity">
    <text evidence="1">Belongs to the complex I 24 kDa subunit family.</text>
</comment>
<comment type="cofactor">
    <cofactor evidence="6">
        <name>[2Fe-2S] cluster</name>
        <dbReference type="ChEBI" id="CHEBI:190135"/>
    </cofactor>
</comment>
<dbReference type="OrthoDB" id="9807941at2"/>
<feature type="binding site" evidence="7">
    <location>
        <position position="90"/>
    </location>
    <ligand>
        <name>[2Fe-2S] cluster</name>
        <dbReference type="ChEBI" id="CHEBI:190135"/>
    </ligand>
</feature>
<dbReference type="Proteomes" id="UP000189464">
    <property type="component" value="Chromosome"/>
</dbReference>
<dbReference type="NCBIfam" id="TIGR01958">
    <property type="entry name" value="nuoE_fam"/>
    <property type="match status" value="1"/>
</dbReference>
<dbReference type="NCBIfam" id="NF005722">
    <property type="entry name" value="PRK07539.1-2"/>
    <property type="match status" value="1"/>
</dbReference>
<dbReference type="InterPro" id="IPR002023">
    <property type="entry name" value="NuoE-like"/>
</dbReference>
<dbReference type="InterPro" id="IPR028431">
    <property type="entry name" value="NADP_DH_HndA-like"/>
</dbReference>
<evidence type="ECO:0000313" key="8">
    <source>
        <dbReference type="EMBL" id="AQS58558.1"/>
    </source>
</evidence>
<keyword evidence="2 7" id="KW-0001">2Fe-2S</keyword>
<organism evidence="8 9">
    <name type="scientific">Desulforamulus ferrireducens</name>
    <dbReference type="NCBI Taxonomy" id="1833852"/>
    <lineage>
        <taxon>Bacteria</taxon>
        <taxon>Bacillati</taxon>
        <taxon>Bacillota</taxon>
        <taxon>Clostridia</taxon>
        <taxon>Eubacteriales</taxon>
        <taxon>Peptococcaceae</taxon>
        <taxon>Desulforamulus</taxon>
    </lineage>
</organism>
<feature type="binding site" evidence="7">
    <location>
        <position position="131"/>
    </location>
    <ligand>
        <name>[2Fe-2S] cluster</name>
        <dbReference type="ChEBI" id="CHEBI:190135"/>
    </ligand>
</feature>
<dbReference type="PROSITE" id="PS01099">
    <property type="entry name" value="COMPLEX1_24K"/>
    <property type="match status" value="1"/>
</dbReference>
<dbReference type="EMBL" id="CP019698">
    <property type="protein sequence ID" value="AQS58558.1"/>
    <property type="molecule type" value="Genomic_DNA"/>
</dbReference>
<dbReference type="GO" id="GO:0046872">
    <property type="term" value="F:metal ion binding"/>
    <property type="evidence" value="ECO:0007669"/>
    <property type="project" value="UniProtKB-KW"/>
</dbReference>
<evidence type="ECO:0000256" key="2">
    <source>
        <dbReference type="ARBA" id="ARBA00022714"/>
    </source>
</evidence>